<comment type="caution">
    <text evidence="2">The sequence shown here is derived from an EMBL/GenBank/DDBJ whole genome shotgun (WGS) entry which is preliminary data.</text>
</comment>
<dbReference type="AlphaFoldDB" id="A0A420HK05"/>
<protein>
    <submittedName>
        <fullName evidence="2">Uncharacterized protein</fullName>
    </submittedName>
</protein>
<name>A0A420HK05_9PEZI</name>
<sequence length="51" mass="6032">MKNRCRIHQRREKTRKDTAKDPRFAVTDTTSLSVFGAHEEKSRREMDGKLL</sequence>
<feature type="compositionally biased region" description="Basic residues" evidence="1">
    <location>
        <begin position="1"/>
        <end position="13"/>
    </location>
</feature>
<evidence type="ECO:0000313" key="3">
    <source>
        <dbReference type="Proteomes" id="UP000285405"/>
    </source>
</evidence>
<accession>A0A420HK05</accession>
<feature type="region of interest" description="Disordered" evidence="1">
    <location>
        <begin position="1"/>
        <end position="22"/>
    </location>
</feature>
<evidence type="ECO:0000313" key="2">
    <source>
        <dbReference type="EMBL" id="RKF57757.1"/>
    </source>
</evidence>
<gene>
    <name evidence="2" type="ORF">GcC1_187051</name>
</gene>
<proteinExistence type="predicted"/>
<dbReference type="Proteomes" id="UP000285405">
    <property type="component" value="Unassembled WGS sequence"/>
</dbReference>
<reference evidence="2 3" key="1">
    <citation type="journal article" date="2018" name="BMC Genomics">
        <title>Comparative genome analyses reveal sequence features reflecting distinct modes of host-adaptation between dicot and monocot powdery mildew.</title>
        <authorList>
            <person name="Wu Y."/>
            <person name="Ma X."/>
            <person name="Pan Z."/>
            <person name="Kale S.D."/>
            <person name="Song Y."/>
            <person name="King H."/>
            <person name="Zhang Q."/>
            <person name="Presley C."/>
            <person name="Deng X."/>
            <person name="Wei C.I."/>
            <person name="Xiao S."/>
        </authorList>
    </citation>
    <scope>NUCLEOTIDE SEQUENCE [LARGE SCALE GENOMIC DNA]</scope>
    <source>
        <strain evidence="2">UCSC1</strain>
    </source>
</reference>
<evidence type="ECO:0000256" key="1">
    <source>
        <dbReference type="SAM" id="MobiDB-lite"/>
    </source>
</evidence>
<organism evidence="2 3">
    <name type="scientific">Golovinomyces cichoracearum</name>
    <dbReference type="NCBI Taxonomy" id="62708"/>
    <lineage>
        <taxon>Eukaryota</taxon>
        <taxon>Fungi</taxon>
        <taxon>Dikarya</taxon>
        <taxon>Ascomycota</taxon>
        <taxon>Pezizomycotina</taxon>
        <taxon>Leotiomycetes</taxon>
        <taxon>Erysiphales</taxon>
        <taxon>Erysiphaceae</taxon>
        <taxon>Golovinomyces</taxon>
    </lineage>
</organism>
<dbReference type="EMBL" id="MCBR01018743">
    <property type="protein sequence ID" value="RKF57757.1"/>
    <property type="molecule type" value="Genomic_DNA"/>
</dbReference>